<dbReference type="KEGG" id="nhl:Nhal_2037"/>
<evidence type="ECO:0000313" key="2">
    <source>
        <dbReference type="Proteomes" id="UP000001844"/>
    </source>
</evidence>
<accession>D5C4G0</accession>
<proteinExistence type="predicted"/>
<dbReference type="OrthoDB" id="953281at2"/>
<protein>
    <submittedName>
        <fullName evidence="1">Cyclase/dehydrase</fullName>
    </submittedName>
</protein>
<dbReference type="STRING" id="472759.Nhal_2037"/>
<name>D5C4G0_NITHN</name>
<gene>
    <name evidence="1" type="ordered locus">Nhal_2037</name>
</gene>
<dbReference type="Pfam" id="PF10604">
    <property type="entry name" value="Polyketide_cyc2"/>
    <property type="match status" value="1"/>
</dbReference>
<dbReference type="AlphaFoldDB" id="D5C4G0"/>
<dbReference type="Proteomes" id="UP000001844">
    <property type="component" value="Chromosome"/>
</dbReference>
<evidence type="ECO:0000313" key="1">
    <source>
        <dbReference type="EMBL" id="ADE15144.1"/>
    </source>
</evidence>
<organism evidence="1 2">
    <name type="scientific">Nitrosococcus halophilus (strain Nc4)</name>
    <dbReference type="NCBI Taxonomy" id="472759"/>
    <lineage>
        <taxon>Bacteria</taxon>
        <taxon>Pseudomonadati</taxon>
        <taxon>Pseudomonadota</taxon>
        <taxon>Gammaproteobacteria</taxon>
        <taxon>Chromatiales</taxon>
        <taxon>Chromatiaceae</taxon>
        <taxon>Nitrosococcus</taxon>
    </lineage>
</organism>
<dbReference type="EMBL" id="CP001798">
    <property type="protein sequence ID" value="ADE15144.1"/>
    <property type="molecule type" value="Genomic_DNA"/>
</dbReference>
<sequence>MIKTQSSILIDRPLEHVFRYVSVEFFENYPKWSPEVIELEKITSGPVRAGTRARQVRVDSGRQTESTFQVVEYQPPRRIWFESTSSPHYRALYDFEAINKTTRVRFTFELKLELFMRPFEHAIAHSVKAGSESVVCNLKQLLESGKRFQSTTTPVL</sequence>
<dbReference type="InterPro" id="IPR019587">
    <property type="entry name" value="Polyketide_cyclase/dehydratase"/>
</dbReference>
<dbReference type="Gene3D" id="3.30.530.20">
    <property type="match status" value="1"/>
</dbReference>
<dbReference type="InterPro" id="IPR023393">
    <property type="entry name" value="START-like_dom_sf"/>
</dbReference>
<dbReference type="CDD" id="cd08865">
    <property type="entry name" value="SRPBCC_10"/>
    <property type="match status" value="1"/>
</dbReference>
<keyword evidence="2" id="KW-1185">Reference proteome</keyword>
<dbReference type="HOGENOM" id="CLU_132619_0_0_6"/>
<dbReference type="eggNOG" id="COG3832">
    <property type="taxonomic scope" value="Bacteria"/>
</dbReference>
<dbReference type="SUPFAM" id="SSF55961">
    <property type="entry name" value="Bet v1-like"/>
    <property type="match status" value="1"/>
</dbReference>
<dbReference type="RefSeq" id="WP_013033010.1">
    <property type="nucleotide sequence ID" value="NC_013960.1"/>
</dbReference>
<reference evidence="2" key="1">
    <citation type="submission" date="2010-04" db="EMBL/GenBank/DDBJ databases">
        <title>Complete genome sequence of Nitrosococcus halophilus Nc4, a salt-adapted, aerobic obligate ammonia-oxidizing sulfur purple bacterium.</title>
        <authorList>
            <consortium name="US DOE Joint Genome Institute"/>
            <person name="Campbell M.A."/>
            <person name="Malfatti S.A."/>
            <person name="Chain P.S.G."/>
            <person name="Heidelberg J.F."/>
            <person name="Ward B.B."/>
            <person name="Klotz M.G."/>
        </authorList>
    </citation>
    <scope>NUCLEOTIDE SEQUENCE [LARGE SCALE GENOMIC DNA]</scope>
    <source>
        <strain evidence="2">Nc4</strain>
    </source>
</reference>